<proteinExistence type="predicted"/>
<sequence>MELLTLTEARRRAQQGPVEGRVHVQVEAAAAKVTREAKPYCELTLADVASRMTLRVWSDHPEFRACDSLQPSDFIELSGEFQQHQQYGLDAKRWTVRALTAQEITELLQGPPELRAKQAADWAYMIERVAAIGDPRLRLLSETLLAEHGERFRRTAGARSYHHARRGGLVEHTSQMMRIAVALTPLYPQLNLDLLIAGILFHDSGKLWENHLPEAGFTMGFDERGELMGHISIGMELVNSLWRKILASDAATSWRGLQPASEDVRLHLLHLIGSHHGEPQFGSPVSPKTPEAMALSYIDNLDARLEMFAAGYLVAKPIAERIFDRVRPLPGNLVKPLEKFVPPSEGGGSTEVELF</sequence>
<reference evidence="3" key="1">
    <citation type="submission" date="2020-02" db="EMBL/GenBank/DDBJ databases">
        <authorList>
            <person name="Meier V. D."/>
        </authorList>
    </citation>
    <scope>NUCLEOTIDE SEQUENCE</scope>
    <source>
        <strain evidence="3">AVDCRST_MAG42</strain>
    </source>
</reference>
<evidence type="ECO:0000256" key="1">
    <source>
        <dbReference type="ARBA" id="ARBA00022801"/>
    </source>
</evidence>
<evidence type="ECO:0000259" key="2">
    <source>
        <dbReference type="SMART" id="SM00471"/>
    </source>
</evidence>
<dbReference type="InterPro" id="IPR050798">
    <property type="entry name" value="YhaM_exoribonuc/phosphodiest"/>
</dbReference>
<feature type="domain" description="HD/PDEase" evidence="2">
    <location>
        <begin position="165"/>
        <end position="313"/>
    </location>
</feature>
<dbReference type="SMART" id="SM00471">
    <property type="entry name" value="HDc"/>
    <property type="match status" value="1"/>
</dbReference>
<name>A0A6J4HY13_9BACT</name>
<evidence type="ECO:0000313" key="3">
    <source>
        <dbReference type="EMBL" id="CAA9236627.1"/>
    </source>
</evidence>
<dbReference type="GO" id="GO:0016787">
    <property type="term" value="F:hydrolase activity"/>
    <property type="evidence" value="ECO:0007669"/>
    <property type="project" value="UniProtKB-KW"/>
</dbReference>
<dbReference type="InterPro" id="IPR006674">
    <property type="entry name" value="HD_domain"/>
</dbReference>
<organism evidence="3">
    <name type="scientific">uncultured Chthoniobacterales bacterium</name>
    <dbReference type="NCBI Taxonomy" id="1836801"/>
    <lineage>
        <taxon>Bacteria</taxon>
        <taxon>Pseudomonadati</taxon>
        <taxon>Verrucomicrobiota</taxon>
        <taxon>Spartobacteria</taxon>
        <taxon>Chthoniobacterales</taxon>
        <taxon>environmental samples</taxon>
    </lineage>
</organism>
<dbReference type="AlphaFoldDB" id="A0A6J4HY13"/>
<dbReference type="PANTHER" id="PTHR37294:SF1">
    <property type="entry name" value="3'-5' EXORIBONUCLEASE YHAM"/>
    <property type="match status" value="1"/>
</dbReference>
<dbReference type="SUPFAM" id="SSF109604">
    <property type="entry name" value="HD-domain/PDEase-like"/>
    <property type="match status" value="1"/>
</dbReference>
<dbReference type="Gene3D" id="1.10.3210.10">
    <property type="entry name" value="Hypothetical protein af1432"/>
    <property type="match status" value="1"/>
</dbReference>
<dbReference type="GO" id="GO:0031125">
    <property type="term" value="P:rRNA 3'-end processing"/>
    <property type="evidence" value="ECO:0007669"/>
    <property type="project" value="TreeGrafter"/>
</dbReference>
<dbReference type="InterPro" id="IPR003607">
    <property type="entry name" value="HD/PDEase_dom"/>
</dbReference>
<protein>
    <recommendedName>
        <fullName evidence="2">HD/PDEase domain-containing protein</fullName>
    </recommendedName>
</protein>
<dbReference type="EMBL" id="CADCTA010000058">
    <property type="protein sequence ID" value="CAA9236627.1"/>
    <property type="molecule type" value="Genomic_DNA"/>
</dbReference>
<dbReference type="Pfam" id="PF01966">
    <property type="entry name" value="HD"/>
    <property type="match status" value="1"/>
</dbReference>
<gene>
    <name evidence="3" type="ORF">AVDCRST_MAG42-1452</name>
</gene>
<accession>A0A6J4HY13</accession>
<keyword evidence="1" id="KW-0378">Hydrolase</keyword>
<dbReference type="PANTHER" id="PTHR37294">
    <property type="entry name" value="3'-5' EXORIBONUCLEASE YHAM"/>
    <property type="match status" value="1"/>
</dbReference>